<protein>
    <submittedName>
        <fullName evidence="3">Uncharacterized protein</fullName>
    </submittedName>
</protein>
<gene>
    <name evidence="3" type="ORF">FB45DRAFT_482032</name>
</gene>
<feature type="compositionally biased region" description="Low complexity" evidence="1">
    <location>
        <begin position="171"/>
        <end position="182"/>
    </location>
</feature>
<organism evidence="3 4">
    <name type="scientific">Roridomyces roridus</name>
    <dbReference type="NCBI Taxonomy" id="1738132"/>
    <lineage>
        <taxon>Eukaryota</taxon>
        <taxon>Fungi</taxon>
        <taxon>Dikarya</taxon>
        <taxon>Basidiomycota</taxon>
        <taxon>Agaricomycotina</taxon>
        <taxon>Agaricomycetes</taxon>
        <taxon>Agaricomycetidae</taxon>
        <taxon>Agaricales</taxon>
        <taxon>Marasmiineae</taxon>
        <taxon>Mycenaceae</taxon>
        <taxon>Roridomyces</taxon>
    </lineage>
</organism>
<feature type="transmembrane region" description="Helical" evidence="2">
    <location>
        <begin position="255"/>
        <end position="277"/>
    </location>
</feature>
<evidence type="ECO:0000256" key="1">
    <source>
        <dbReference type="SAM" id="MobiDB-lite"/>
    </source>
</evidence>
<dbReference type="EMBL" id="JARKIF010000007">
    <property type="protein sequence ID" value="KAJ7635172.1"/>
    <property type="molecule type" value="Genomic_DNA"/>
</dbReference>
<feature type="region of interest" description="Disordered" evidence="1">
    <location>
        <begin position="158"/>
        <end position="182"/>
    </location>
</feature>
<evidence type="ECO:0000313" key="4">
    <source>
        <dbReference type="Proteomes" id="UP001221142"/>
    </source>
</evidence>
<keyword evidence="4" id="KW-1185">Reference proteome</keyword>
<keyword evidence="2" id="KW-1133">Transmembrane helix</keyword>
<dbReference type="AlphaFoldDB" id="A0AAD7C040"/>
<dbReference type="Proteomes" id="UP001221142">
    <property type="component" value="Unassembled WGS sequence"/>
</dbReference>
<feature type="compositionally biased region" description="Polar residues" evidence="1">
    <location>
        <begin position="158"/>
        <end position="168"/>
    </location>
</feature>
<sequence>MKFNYPTTVVADTTITFTYTAEPGDPSQFFFEILVGGGHIAVGNIPSSGSGTFTSRPGDLGAHVIQAFAIGADPTKDQPFATGPTYNVFAPGSIPTTQRETPTQPVISSALPAFDPSAFKSPFVPPAPTPPNQLEGASSEPLTATITVPNHATTILQSTESNDGNTRTLEAPVPTSAPTSAASTSIEVSRDVISTSISQSGSVMVTLEVVYSAGPGTSTLFTEEIQTSEIFPSPSGNTSLAGAPSQGHGTHNNGAIIGGIVAAVVLCALVVLGLLVYRARRRARLNEPELDSPLPSPIQDAVRDEPASEPAPGRRFLPLTAYFARVDEKSTPAVSLPAEGYQSTEKLKSAEWDEDAEPSSGYDYGVGIPAGEKMEWVRRPTDDPPPGYISPGDCLICLSIVLPDHCCM</sequence>
<feature type="region of interest" description="Disordered" evidence="1">
    <location>
        <begin position="288"/>
        <end position="311"/>
    </location>
</feature>
<comment type="caution">
    <text evidence="3">The sequence shown here is derived from an EMBL/GenBank/DDBJ whole genome shotgun (WGS) entry which is preliminary data.</text>
</comment>
<keyword evidence="2" id="KW-0472">Membrane</keyword>
<evidence type="ECO:0000256" key="2">
    <source>
        <dbReference type="SAM" id="Phobius"/>
    </source>
</evidence>
<reference evidence="3" key="1">
    <citation type="submission" date="2023-03" db="EMBL/GenBank/DDBJ databases">
        <title>Massive genome expansion in bonnet fungi (Mycena s.s.) driven by repeated elements and novel gene families across ecological guilds.</title>
        <authorList>
            <consortium name="Lawrence Berkeley National Laboratory"/>
            <person name="Harder C.B."/>
            <person name="Miyauchi S."/>
            <person name="Viragh M."/>
            <person name="Kuo A."/>
            <person name="Thoen E."/>
            <person name="Andreopoulos B."/>
            <person name="Lu D."/>
            <person name="Skrede I."/>
            <person name="Drula E."/>
            <person name="Henrissat B."/>
            <person name="Morin E."/>
            <person name="Kohler A."/>
            <person name="Barry K."/>
            <person name="LaButti K."/>
            <person name="Morin E."/>
            <person name="Salamov A."/>
            <person name="Lipzen A."/>
            <person name="Mereny Z."/>
            <person name="Hegedus B."/>
            <person name="Baldrian P."/>
            <person name="Stursova M."/>
            <person name="Weitz H."/>
            <person name="Taylor A."/>
            <person name="Grigoriev I.V."/>
            <person name="Nagy L.G."/>
            <person name="Martin F."/>
            <person name="Kauserud H."/>
        </authorList>
    </citation>
    <scope>NUCLEOTIDE SEQUENCE</scope>
    <source>
        <strain evidence="3">9284</strain>
    </source>
</reference>
<accession>A0AAD7C040</accession>
<proteinExistence type="predicted"/>
<keyword evidence="2" id="KW-0812">Transmembrane</keyword>
<evidence type="ECO:0000313" key="3">
    <source>
        <dbReference type="EMBL" id="KAJ7635172.1"/>
    </source>
</evidence>
<feature type="region of interest" description="Disordered" evidence="1">
    <location>
        <begin position="345"/>
        <end position="364"/>
    </location>
</feature>
<name>A0AAD7C040_9AGAR</name>